<dbReference type="Proteomes" id="UP000259952">
    <property type="component" value="Segment"/>
</dbReference>
<sequence>MFSDKVPISALATVIQILSSELTCPVGASKQNDWGKVYITVKRLGSHRYTPVTNSANVLVECYAENELDSERLADLAESVLRSSVQKRQGNYYLTYWDMTQGPTSLRHPEGLHRHQFIGIATVPAR</sequence>
<dbReference type="RefSeq" id="YP_009807596.1">
    <property type="nucleotide sequence ID" value="NC_048027.1"/>
</dbReference>
<gene>
    <name evidence="1" type="primary">44</name>
    <name evidence="1" type="ORF">SEA_FRYBERGER_44</name>
</gene>
<reference evidence="1 2" key="1">
    <citation type="submission" date="2018-06" db="EMBL/GenBank/DDBJ databases">
        <authorList>
            <person name="Searcy Z.E."/>
            <person name="Delesalle V.A."/>
            <person name="Garlena R.A."/>
            <person name="Russell D.A."/>
            <person name="Pope W.H."/>
            <person name="Jacobs-Sera D."/>
            <person name="Hatfull G.F."/>
        </authorList>
    </citation>
    <scope>NUCLEOTIDE SEQUENCE [LARGE SCALE GENOMIC DNA]</scope>
</reference>
<evidence type="ECO:0000313" key="2">
    <source>
        <dbReference type="Proteomes" id="UP000259952"/>
    </source>
</evidence>
<protein>
    <submittedName>
        <fullName evidence="1">Tail terminator</fullName>
    </submittedName>
</protein>
<evidence type="ECO:0000313" key="1">
    <source>
        <dbReference type="EMBL" id="AXN53462.1"/>
    </source>
</evidence>
<organism evidence="1 2">
    <name type="scientific">Gordonia phage Fryberger</name>
    <dbReference type="NCBI Taxonomy" id="2250392"/>
    <lineage>
        <taxon>Viruses</taxon>
        <taxon>Duplodnaviria</taxon>
        <taxon>Heunggongvirae</taxon>
        <taxon>Uroviricota</taxon>
        <taxon>Caudoviricetes</taxon>
        <taxon>Ronaldovirus</taxon>
        <taxon>Ronaldovirus fryberger</taxon>
    </lineage>
</organism>
<accession>A0A346FCJ8</accession>
<keyword evidence="2" id="KW-1185">Reference proteome</keyword>
<dbReference type="EMBL" id="MH479913">
    <property type="protein sequence ID" value="AXN53462.1"/>
    <property type="molecule type" value="Genomic_DNA"/>
</dbReference>
<name>A0A346FCJ8_9CAUD</name>
<dbReference type="GeneID" id="54998477"/>
<proteinExistence type="predicted"/>
<dbReference type="KEGG" id="vg:54998477"/>